<dbReference type="AlphaFoldDB" id="A0A1B6VFG7"/>
<organism evidence="1 2">
    <name type="scientific">Gluconobacter cerinus</name>
    <dbReference type="NCBI Taxonomy" id="38307"/>
    <lineage>
        <taxon>Bacteria</taxon>
        <taxon>Pseudomonadati</taxon>
        <taxon>Pseudomonadota</taxon>
        <taxon>Alphaproteobacteria</taxon>
        <taxon>Acetobacterales</taxon>
        <taxon>Acetobacteraceae</taxon>
        <taxon>Gluconobacter</taxon>
    </lineage>
</organism>
<dbReference type="RefSeq" id="WP_029495912.1">
    <property type="nucleotide sequence ID" value="NZ_JAERLC010000028.1"/>
</dbReference>
<evidence type="ECO:0008006" key="3">
    <source>
        <dbReference type="Google" id="ProtNLM"/>
    </source>
</evidence>
<comment type="caution">
    <text evidence="1">The sequence shown here is derived from an EMBL/GenBank/DDBJ whole genome shotgun (WGS) entry which is preliminary data.</text>
</comment>
<sequence length="137" mass="15759">MSQTFRPGMVLRYPYLWHWQSGSGETEGRKNRPTAVAAVFVGRDDRQYVLLLPLTTKQPSGPRIAVEVPATEKKRAGLDQELRQWILLDEYNLDPTATSYYLQHTSSLGQFSDAFMRPVLTQFRELLPTAKRVSRYP</sequence>
<protein>
    <recommendedName>
        <fullName evidence="3">PemK-like protein</fullName>
    </recommendedName>
</protein>
<evidence type="ECO:0000313" key="1">
    <source>
        <dbReference type="EMBL" id="OAJ65965.1"/>
    </source>
</evidence>
<name>A0A1B6VFG7_9PROT</name>
<dbReference type="EMBL" id="LUTU01000030">
    <property type="protein sequence ID" value="OAJ65965.1"/>
    <property type="molecule type" value="Genomic_DNA"/>
</dbReference>
<dbReference type="Proteomes" id="UP000077786">
    <property type="component" value="Unassembled WGS sequence"/>
</dbReference>
<gene>
    <name evidence="1" type="ORF">A0123_03394</name>
</gene>
<proteinExistence type="predicted"/>
<reference evidence="1 2" key="1">
    <citation type="submission" date="2016-03" db="EMBL/GenBank/DDBJ databases">
        <title>Draft genome sequence of Gluconobacter cerinus strain CECT 9110.</title>
        <authorList>
            <person name="Sainz F."/>
            <person name="Mas A."/>
            <person name="Torija M.J."/>
        </authorList>
    </citation>
    <scope>NUCLEOTIDE SEQUENCE [LARGE SCALE GENOMIC DNA]</scope>
    <source>
        <strain evidence="1 2">CECT 9110</strain>
    </source>
</reference>
<evidence type="ECO:0000313" key="2">
    <source>
        <dbReference type="Proteomes" id="UP000077786"/>
    </source>
</evidence>
<dbReference type="PATRIC" id="fig|38307.3.peg.3566"/>
<accession>A0A1B6VFG7</accession>